<proteinExistence type="predicted"/>
<dbReference type="GO" id="GO:0004467">
    <property type="term" value="F:long-chain fatty acid-CoA ligase activity"/>
    <property type="evidence" value="ECO:0007669"/>
    <property type="project" value="UniProtKB-EC"/>
</dbReference>
<dbReference type="Pfam" id="PF23562">
    <property type="entry name" value="AMP-binding_C_3"/>
    <property type="match status" value="1"/>
</dbReference>
<keyword evidence="2" id="KW-0067">ATP-binding</keyword>
<comment type="catalytic activity">
    <reaction evidence="3">
        <text>a long-chain fatty acid + ATP + CoA = a long-chain fatty acyl-CoA + AMP + diphosphate</text>
        <dbReference type="Rhea" id="RHEA:15421"/>
        <dbReference type="ChEBI" id="CHEBI:30616"/>
        <dbReference type="ChEBI" id="CHEBI:33019"/>
        <dbReference type="ChEBI" id="CHEBI:57287"/>
        <dbReference type="ChEBI" id="CHEBI:57560"/>
        <dbReference type="ChEBI" id="CHEBI:83139"/>
        <dbReference type="ChEBI" id="CHEBI:456215"/>
        <dbReference type="EC" id="6.2.1.3"/>
    </reaction>
    <physiologicalReaction direction="left-to-right" evidence="3">
        <dbReference type="Rhea" id="RHEA:15422"/>
    </physiologicalReaction>
</comment>
<evidence type="ECO:0000313" key="6">
    <source>
        <dbReference type="Proteomes" id="UP000005953"/>
    </source>
</evidence>
<sequence length="580" mass="64255">MSYIARIQQHAQQRPDAPALSQKTEAGWQTWVWQDVWLQIEQIAAELHQDGIRRGDRVAIFAENAPIWTLVDLACVYLGVVSVPIYATSSPEQVRYILNHAGCRALFADGGLLSAVAPALSGVASLDVVIRFGEGADGVAIDSWLQRRSARVPPVYCRSEELYTLVYTSGTTGQPKGVMLTHGNLMGSMTAHLSSLTFNQGDRSLAVLPLSHVFERGWTAIVLFAGGHNHYLSDINRLAEYLAEVKPHVFCAVPRVFEKIHAGIFQKANAAGGLSLKVLTWVDQWNRDNQQRLAAGDKLSLYRKLLQGLARGLVGRKIKTALGGHTRFIPCGGAALDTDIHAFFMGLGVNLKIGYGLTETMATVSFMPDQGYRLGTLGRPMPGIEIKISPTDGEILVRSPSMTVGYYNDPEATQTLIRDGWLHTGDAGHLDDEGNLVFRERLKELMKTSGGKYIAPQHVEGVIAREALVEQVAVIADARNYATALIVPAWESLEERARTMGIRFSSRLDLIRHADIVAYFEQQLATLQAHLPRYERVKRFTLLAEPFTVESGEITPTLKLKRRVIVQRFKDEIEAMYQTR</sequence>
<dbReference type="InterPro" id="IPR045851">
    <property type="entry name" value="AMP-bd_C_sf"/>
</dbReference>
<dbReference type="Gene3D" id="3.40.50.12780">
    <property type="entry name" value="N-terminal domain of ligase-like"/>
    <property type="match status" value="1"/>
</dbReference>
<dbReference type="PANTHER" id="PTHR43272:SF33">
    <property type="entry name" value="AMP-BINDING DOMAIN-CONTAINING PROTEIN-RELATED"/>
    <property type="match status" value="1"/>
</dbReference>
<evidence type="ECO:0000259" key="4">
    <source>
        <dbReference type="Pfam" id="PF00501"/>
    </source>
</evidence>
<comment type="caution">
    <text evidence="5">The sequence shown here is derived from an EMBL/GenBank/DDBJ whole genome shotgun (WGS) entry which is preliminary data.</text>
</comment>
<evidence type="ECO:0000313" key="5">
    <source>
        <dbReference type="EMBL" id="EAR10655.1"/>
    </source>
</evidence>
<dbReference type="EMBL" id="AAOE01000003">
    <property type="protein sequence ID" value="EAR10655.1"/>
    <property type="molecule type" value="Genomic_DNA"/>
</dbReference>
<dbReference type="OrthoDB" id="9803968at2"/>
<dbReference type="PANTHER" id="PTHR43272">
    <property type="entry name" value="LONG-CHAIN-FATTY-ACID--COA LIGASE"/>
    <property type="match status" value="1"/>
</dbReference>
<name>A4BB42_9GAMM</name>
<dbReference type="RefSeq" id="WP_008041930.1">
    <property type="nucleotide sequence ID" value="NZ_CH724149.1"/>
</dbReference>
<dbReference type="HOGENOM" id="CLU_000022_45_5_6"/>
<dbReference type="STRING" id="314283.MED297_11585"/>
<dbReference type="SUPFAM" id="SSF56801">
    <property type="entry name" value="Acetyl-CoA synthetase-like"/>
    <property type="match status" value="1"/>
</dbReference>
<keyword evidence="5" id="KW-0436">Ligase</keyword>
<dbReference type="GO" id="GO:0016020">
    <property type="term" value="C:membrane"/>
    <property type="evidence" value="ECO:0007669"/>
    <property type="project" value="TreeGrafter"/>
</dbReference>
<reference evidence="5 6" key="1">
    <citation type="submission" date="2006-02" db="EMBL/GenBank/DDBJ databases">
        <authorList>
            <person name="Pinhassi J."/>
            <person name="Pedros-Alio C."/>
            <person name="Ferriera S."/>
            <person name="Johnson J."/>
            <person name="Kravitz S."/>
            <person name="Halpern A."/>
            <person name="Remington K."/>
            <person name="Beeson K."/>
            <person name="Tran B."/>
            <person name="Rogers Y.-H."/>
            <person name="Friedman R."/>
            <person name="Venter J.C."/>
        </authorList>
    </citation>
    <scope>NUCLEOTIDE SEQUENCE [LARGE SCALE GENOMIC DNA]</scope>
    <source>
        <strain evidence="5 6">MED297</strain>
    </source>
</reference>
<evidence type="ECO:0000256" key="1">
    <source>
        <dbReference type="ARBA" id="ARBA00022741"/>
    </source>
</evidence>
<dbReference type="Proteomes" id="UP000005953">
    <property type="component" value="Unassembled WGS sequence"/>
</dbReference>
<feature type="domain" description="AMP-dependent synthetase/ligase" evidence="4">
    <location>
        <begin position="8"/>
        <end position="407"/>
    </location>
</feature>
<keyword evidence="6" id="KW-1185">Reference proteome</keyword>
<dbReference type="InterPro" id="IPR020845">
    <property type="entry name" value="AMP-binding_CS"/>
</dbReference>
<dbReference type="Gene3D" id="3.30.300.30">
    <property type="match status" value="1"/>
</dbReference>
<accession>A4BB42</accession>
<dbReference type="AlphaFoldDB" id="A4BB42"/>
<keyword evidence="1" id="KW-0547">Nucleotide-binding</keyword>
<dbReference type="InterPro" id="IPR000873">
    <property type="entry name" value="AMP-dep_synth/lig_dom"/>
</dbReference>
<dbReference type="CDD" id="cd05907">
    <property type="entry name" value="VL_LC_FACS_like"/>
    <property type="match status" value="1"/>
</dbReference>
<evidence type="ECO:0000256" key="2">
    <source>
        <dbReference type="ARBA" id="ARBA00022840"/>
    </source>
</evidence>
<organism evidence="5 6">
    <name type="scientific">Reinekea blandensis MED297</name>
    <dbReference type="NCBI Taxonomy" id="314283"/>
    <lineage>
        <taxon>Bacteria</taxon>
        <taxon>Pseudomonadati</taxon>
        <taxon>Pseudomonadota</taxon>
        <taxon>Gammaproteobacteria</taxon>
        <taxon>Oceanospirillales</taxon>
        <taxon>Saccharospirillaceae</taxon>
        <taxon>Reinekea</taxon>
    </lineage>
</organism>
<dbReference type="Pfam" id="PF00501">
    <property type="entry name" value="AMP-binding"/>
    <property type="match status" value="1"/>
</dbReference>
<dbReference type="GO" id="GO:0005524">
    <property type="term" value="F:ATP binding"/>
    <property type="evidence" value="ECO:0007669"/>
    <property type="project" value="UniProtKB-KW"/>
</dbReference>
<gene>
    <name evidence="5" type="ORF">MED297_11585</name>
</gene>
<protein>
    <submittedName>
        <fullName evidence="5">Long-chain-fatty-acid--CoA ligase (Long-chain acyl-CoA synthetase) (LACS)</fullName>
    </submittedName>
</protein>
<dbReference type="PROSITE" id="PS00455">
    <property type="entry name" value="AMP_BINDING"/>
    <property type="match status" value="1"/>
</dbReference>
<evidence type="ECO:0000256" key="3">
    <source>
        <dbReference type="ARBA" id="ARBA00024484"/>
    </source>
</evidence>
<dbReference type="InterPro" id="IPR042099">
    <property type="entry name" value="ANL_N_sf"/>
</dbReference>